<keyword evidence="4" id="KW-1185">Reference proteome</keyword>
<proteinExistence type="predicted"/>
<dbReference type="InterPro" id="IPR042197">
    <property type="entry name" value="Apaf_helical"/>
</dbReference>
<dbReference type="SUPFAM" id="SSF81901">
    <property type="entry name" value="HCP-like"/>
    <property type="match status" value="1"/>
</dbReference>
<organism evidence="3 4">
    <name type="scientific">Amycolatopsis rifamycinica</name>
    <dbReference type="NCBI Taxonomy" id="287986"/>
    <lineage>
        <taxon>Bacteria</taxon>
        <taxon>Bacillati</taxon>
        <taxon>Actinomycetota</taxon>
        <taxon>Actinomycetes</taxon>
        <taxon>Pseudonocardiales</taxon>
        <taxon>Pseudonocardiaceae</taxon>
        <taxon>Amycolatopsis</taxon>
    </lineage>
</organism>
<evidence type="ECO:0000313" key="3">
    <source>
        <dbReference type="EMBL" id="KDN24056.1"/>
    </source>
</evidence>
<dbReference type="GO" id="GO:0043531">
    <property type="term" value="F:ADP binding"/>
    <property type="evidence" value="ECO:0007669"/>
    <property type="project" value="InterPro"/>
</dbReference>
<name>A0A066U9A7_9PSEU</name>
<dbReference type="STRING" id="287986.DV20_01310"/>
<dbReference type="Gene3D" id="1.10.8.430">
    <property type="entry name" value="Helical domain of apoptotic protease-activating factors"/>
    <property type="match status" value="1"/>
</dbReference>
<feature type="repeat" description="TPR" evidence="1">
    <location>
        <begin position="805"/>
        <end position="838"/>
    </location>
</feature>
<dbReference type="AlphaFoldDB" id="A0A066U9A7"/>
<sequence length="935" mass="101801">MAQFLRELLDRSPEPLGELGRRLNVSAQTLSNRVNALKRPDWDFVRNVVDLAYGAGDIAGRLTKLHEAEQLWHRASPANTTSPAYPGAAQPVPVKDDLRSIGGPDGSGVPAMESASANPGLPHVQPIPVDADHLEICKPADRDSLVYGQVKQFAARILDAVAEKQPAGENSARRSALPLPSSHFTGRDDVADAVVNLLERRRAAGVPLGVHVFDGMAGVGKTELVVQIGHRIADGFPDGVLFLDLAGYRPDMEPIPPAQALRLLLAQCGVVPEETQQAEPFLRTLWRDACAGRRMLVILDNARDQDQVASLLPDAQDCLVLVTSRTALIGLWAGTPWKLEELPAQEAEGLLRSIADLPTGRHETEVAEVVRQCGRLPLAIVIAGSMLVHRPGYSPGELAEDLRRERAFLDDLAENDGSLHIAVHASLRLSYRGLPKSLMTAFRLCAWHPGPEVTEPALAAMLIEPTDHDHPVRVSERTIADARRRLLALADRNLLRPHSNTHRFGLHDLVRASGRLLADDGTGYDREHVLKHLHRAYWATVQQVELWRYGGRPLSGTLTAPEGDTPLVPIPDVDAGDAWVLRERENLMAFIDALGDRPFFGAVMLAAQLRDLGMLADAERCYRSAERSSAAIGSEEGRALAVRGCAETAARRGDAAAARREYQRARKISRRAGDTMGIALALRGLGSLEFLVDDLDAAEEHLHRAASLLADHPRTREGHPIAVRDHGKTLAALGEVEHARGNHLSALELLERARLSLVRAGDERGRQSLAIRFAEVQQCLGDFDSARHNLDLLLREQGLSADAQAAAWWQLGQVEKEIGDPVDAIALFERVLRVQEQREEPLGLANAVLGLADAKRLAGRLTDAAADFERARARSEELSDFSGVADATLGLGDVAEAAGDHPRAVRLWREALVLATNVDAARIIYKARIRLGAAR</sequence>
<evidence type="ECO:0000256" key="1">
    <source>
        <dbReference type="PROSITE-ProRule" id="PRU00339"/>
    </source>
</evidence>
<evidence type="ECO:0008006" key="5">
    <source>
        <dbReference type="Google" id="ProtNLM"/>
    </source>
</evidence>
<feature type="region of interest" description="Disordered" evidence="2">
    <location>
        <begin position="102"/>
        <end position="121"/>
    </location>
</feature>
<dbReference type="EMBL" id="JMQI01000002">
    <property type="protein sequence ID" value="KDN24056.1"/>
    <property type="molecule type" value="Genomic_DNA"/>
</dbReference>
<dbReference type="InterPro" id="IPR019734">
    <property type="entry name" value="TPR_rpt"/>
</dbReference>
<reference evidence="3 4" key="1">
    <citation type="submission" date="2014-05" db="EMBL/GenBank/DDBJ databases">
        <title>Draft genome sequence of Amycolatopsis rifamycinica DSM 46095.</title>
        <authorList>
            <person name="Lal R."/>
            <person name="Saxena A."/>
            <person name="Kumari R."/>
            <person name="Mukherjee U."/>
            <person name="Singh P."/>
            <person name="Sangwan N."/>
            <person name="Mahato N.K."/>
        </authorList>
    </citation>
    <scope>NUCLEOTIDE SEQUENCE [LARGE SCALE GENOMIC DNA]</scope>
    <source>
        <strain evidence="3 4">DSM 46095</strain>
    </source>
</reference>
<dbReference type="SUPFAM" id="SSF52540">
    <property type="entry name" value="P-loop containing nucleoside triphosphate hydrolases"/>
    <property type="match status" value="1"/>
</dbReference>
<dbReference type="Gene3D" id="1.25.40.10">
    <property type="entry name" value="Tetratricopeptide repeat domain"/>
    <property type="match status" value="2"/>
</dbReference>
<gene>
    <name evidence="3" type="ORF">DV20_01310</name>
</gene>
<evidence type="ECO:0000313" key="4">
    <source>
        <dbReference type="Proteomes" id="UP000027345"/>
    </source>
</evidence>
<dbReference type="PANTHER" id="PTHR47691">
    <property type="entry name" value="REGULATOR-RELATED"/>
    <property type="match status" value="1"/>
</dbReference>
<dbReference type="eggNOG" id="COG3903">
    <property type="taxonomic scope" value="Bacteria"/>
</dbReference>
<accession>A0A066U9A7</accession>
<protein>
    <recommendedName>
        <fullName evidence="5">NB-ARC domain-containing protein</fullName>
    </recommendedName>
</protein>
<dbReference type="Gene3D" id="3.40.50.300">
    <property type="entry name" value="P-loop containing nucleotide triphosphate hydrolases"/>
    <property type="match status" value="1"/>
</dbReference>
<keyword evidence="1" id="KW-0802">TPR repeat</keyword>
<dbReference type="PRINTS" id="PR00364">
    <property type="entry name" value="DISEASERSIST"/>
</dbReference>
<dbReference type="SUPFAM" id="SSF48452">
    <property type="entry name" value="TPR-like"/>
    <property type="match status" value="1"/>
</dbReference>
<dbReference type="PROSITE" id="PS50005">
    <property type="entry name" value="TPR"/>
    <property type="match status" value="1"/>
</dbReference>
<dbReference type="InterPro" id="IPR011990">
    <property type="entry name" value="TPR-like_helical_dom_sf"/>
</dbReference>
<dbReference type="InterPro" id="IPR027417">
    <property type="entry name" value="P-loop_NTPase"/>
</dbReference>
<dbReference type="PANTHER" id="PTHR47691:SF3">
    <property type="entry name" value="HTH-TYPE TRANSCRIPTIONAL REGULATOR RV0890C-RELATED"/>
    <property type="match status" value="1"/>
</dbReference>
<comment type="caution">
    <text evidence="3">The sequence shown here is derived from an EMBL/GenBank/DDBJ whole genome shotgun (WGS) entry which is preliminary data.</text>
</comment>
<dbReference type="SMART" id="SM00028">
    <property type="entry name" value="TPR"/>
    <property type="match status" value="4"/>
</dbReference>
<dbReference type="Proteomes" id="UP000027345">
    <property type="component" value="Unassembled WGS sequence"/>
</dbReference>
<evidence type="ECO:0000256" key="2">
    <source>
        <dbReference type="SAM" id="MobiDB-lite"/>
    </source>
</evidence>